<evidence type="ECO:0000313" key="2">
    <source>
        <dbReference type="EMBL" id="KAF9138891.1"/>
    </source>
</evidence>
<dbReference type="AlphaFoldDB" id="A0A9P5RPA5"/>
<dbReference type="InterPro" id="IPR038717">
    <property type="entry name" value="Tc1-like_DDE_dom"/>
</dbReference>
<feature type="non-terminal residue" evidence="2">
    <location>
        <position position="1"/>
    </location>
</feature>
<accession>A0A9P5RPA5</accession>
<protein>
    <recommendedName>
        <fullName evidence="1">Tc1-like transposase DDE domain-containing protein</fullName>
    </recommendedName>
</protein>
<proteinExistence type="predicted"/>
<feature type="domain" description="Tc1-like transposase DDE" evidence="1">
    <location>
        <begin position="32"/>
        <end position="83"/>
    </location>
</feature>
<dbReference type="OrthoDB" id="2283219at2759"/>
<organism evidence="2 3">
    <name type="scientific">Linnemannia schmuckeri</name>
    <dbReference type="NCBI Taxonomy" id="64567"/>
    <lineage>
        <taxon>Eukaryota</taxon>
        <taxon>Fungi</taxon>
        <taxon>Fungi incertae sedis</taxon>
        <taxon>Mucoromycota</taxon>
        <taxon>Mortierellomycotina</taxon>
        <taxon>Mortierellomycetes</taxon>
        <taxon>Mortierellales</taxon>
        <taxon>Mortierellaceae</taxon>
        <taxon>Linnemannia</taxon>
    </lineage>
</organism>
<comment type="caution">
    <text evidence="2">The sequence shown here is derived from an EMBL/GenBank/DDBJ whole genome shotgun (WGS) entry which is preliminary data.</text>
</comment>
<dbReference type="InterPro" id="IPR036397">
    <property type="entry name" value="RNaseH_sf"/>
</dbReference>
<gene>
    <name evidence="2" type="ORF">BG015_002230</name>
</gene>
<name>A0A9P5RPA5_9FUNG</name>
<reference evidence="2" key="1">
    <citation type="journal article" date="2020" name="Fungal Divers.">
        <title>Resolving the Mortierellaceae phylogeny through synthesis of multi-gene phylogenetics and phylogenomics.</title>
        <authorList>
            <person name="Vandepol N."/>
            <person name="Liber J."/>
            <person name="Desiro A."/>
            <person name="Na H."/>
            <person name="Kennedy M."/>
            <person name="Barry K."/>
            <person name="Grigoriev I.V."/>
            <person name="Miller A.N."/>
            <person name="O'Donnell K."/>
            <person name="Stajich J.E."/>
            <person name="Bonito G."/>
        </authorList>
    </citation>
    <scope>NUCLEOTIDE SEQUENCE</scope>
    <source>
        <strain evidence="2">NRRL 6426</strain>
    </source>
</reference>
<dbReference type="EMBL" id="JAAAUQ010001431">
    <property type="protein sequence ID" value="KAF9138891.1"/>
    <property type="molecule type" value="Genomic_DNA"/>
</dbReference>
<evidence type="ECO:0000259" key="1">
    <source>
        <dbReference type="Pfam" id="PF13358"/>
    </source>
</evidence>
<dbReference type="Pfam" id="PF13358">
    <property type="entry name" value="DDE_3"/>
    <property type="match status" value="1"/>
</dbReference>
<dbReference type="Proteomes" id="UP000748756">
    <property type="component" value="Unassembled WGS sequence"/>
</dbReference>
<evidence type="ECO:0000313" key="3">
    <source>
        <dbReference type="Proteomes" id="UP000748756"/>
    </source>
</evidence>
<dbReference type="GO" id="GO:0003676">
    <property type="term" value="F:nucleic acid binding"/>
    <property type="evidence" value="ECO:0007669"/>
    <property type="project" value="InterPro"/>
</dbReference>
<keyword evidence="3" id="KW-1185">Reference proteome</keyword>
<sequence length="87" mass="10514">WIMKTMGADVYLDAVKDNFWRPRDWYNMDKSTLIFQQDNAQVHTARKVMDYFKKNKKSLFFTALLLPNSSDLNPIEHIWAYMKCQQY</sequence>
<dbReference type="Gene3D" id="3.30.420.10">
    <property type="entry name" value="Ribonuclease H-like superfamily/Ribonuclease H"/>
    <property type="match status" value="1"/>
</dbReference>